<dbReference type="PROSITE" id="PS50102">
    <property type="entry name" value="RRM"/>
    <property type="match status" value="3"/>
</dbReference>
<dbReference type="Pfam" id="PF00076">
    <property type="entry name" value="RRM_1"/>
    <property type="match status" value="3"/>
</dbReference>
<name>A0A816A9D1_ADIRI</name>
<keyword evidence="7" id="KW-1185">Reference proteome</keyword>
<evidence type="ECO:0000259" key="4">
    <source>
        <dbReference type="PROSITE" id="PS50102"/>
    </source>
</evidence>
<comment type="caution">
    <text evidence="6">The sequence shown here is derived from an EMBL/GenBank/DDBJ whole genome shotgun (WGS) entry which is preliminary data.</text>
</comment>
<dbReference type="GO" id="GO:0003729">
    <property type="term" value="F:mRNA binding"/>
    <property type="evidence" value="ECO:0007669"/>
    <property type="project" value="TreeGrafter"/>
</dbReference>
<dbReference type="PANTHER" id="PTHR48025:SF1">
    <property type="entry name" value="RRM DOMAIN-CONTAINING PROTEIN"/>
    <property type="match status" value="1"/>
</dbReference>
<dbReference type="PRINTS" id="PR00961">
    <property type="entry name" value="HUDSXLRNA"/>
</dbReference>
<accession>A0A816A9D1</accession>
<dbReference type="InterPro" id="IPR050502">
    <property type="entry name" value="Euk_RNA-bind_prot"/>
</dbReference>
<dbReference type="InterPro" id="IPR012677">
    <property type="entry name" value="Nucleotide-bd_a/b_plait_sf"/>
</dbReference>
<dbReference type="Proteomes" id="UP000663828">
    <property type="component" value="Unassembled WGS sequence"/>
</dbReference>
<organism evidence="6 7">
    <name type="scientific">Adineta ricciae</name>
    <name type="common">Rotifer</name>
    <dbReference type="NCBI Taxonomy" id="249248"/>
    <lineage>
        <taxon>Eukaryota</taxon>
        <taxon>Metazoa</taxon>
        <taxon>Spiralia</taxon>
        <taxon>Gnathifera</taxon>
        <taxon>Rotifera</taxon>
        <taxon>Eurotatoria</taxon>
        <taxon>Bdelloidea</taxon>
        <taxon>Adinetida</taxon>
        <taxon>Adinetidae</taxon>
        <taxon>Adineta</taxon>
    </lineage>
</organism>
<feature type="domain" description="RRM" evidence="4">
    <location>
        <begin position="174"/>
        <end position="252"/>
    </location>
</feature>
<protein>
    <recommendedName>
        <fullName evidence="4">RRM domain-containing protein</fullName>
    </recommendedName>
</protein>
<dbReference type="InterPro" id="IPR002343">
    <property type="entry name" value="Hud_Sxl_RNA"/>
</dbReference>
<dbReference type="PANTHER" id="PTHR48025">
    <property type="entry name" value="OS02G0815200 PROTEIN"/>
    <property type="match status" value="1"/>
</dbReference>
<dbReference type="Proteomes" id="UP000663852">
    <property type="component" value="Unassembled WGS sequence"/>
</dbReference>
<dbReference type="EMBL" id="CAJNOR010006344">
    <property type="protein sequence ID" value="CAF1592704.1"/>
    <property type="molecule type" value="Genomic_DNA"/>
</dbReference>
<dbReference type="InterPro" id="IPR000504">
    <property type="entry name" value="RRM_dom"/>
</dbReference>
<dbReference type="EMBL" id="CAJNOJ010000319">
    <property type="protein sequence ID" value="CAF1396262.1"/>
    <property type="molecule type" value="Genomic_DNA"/>
</dbReference>
<feature type="domain" description="RRM" evidence="4">
    <location>
        <begin position="89"/>
        <end position="162"/>
    </location>
</feature>
<feature type="domain" description="RRM" evidence="4">
    <location>
        <begin position="8"/>
        <end position="81"/>
    </location>
</feature>
<dbReference type="InterPro" id="IPR035979">
    <property type="entry name" value="RBD_domain_sf"/>
</dbReference>
<evidence type="ECO:0000313" key="5">
    <source>
        <dbReference type="EMBL" id="CAF1396262.1"/>
    </source>
</evidence>
<sequence>MSKKQTSSKLIINYLPENIKLNQLENLFSSIGPLKSCRLVENGGYAFVEYLNGEEDAKLALDKFNGLKIGNKTIQIQKSRRNCTETKNCKLFVNGFPNDFNENGLKVLFERFGQIIQIRFIKDKSFAFILMATHEQAENILKNLNNYQITSNHTLQIKFHEKVSHNQLDFNENSFLFISNFNSNINENDLRNLFSPFGTILSLKIIYDQLTGLSKGFAFLLMENYQQSTEIIQQLNNSFFKERQIQIRFSKSSFY</sequence>
<evidence type="ECO:0000256" key="1">
    <source>
        <dbReference type="ARBA" id="ARBA00022737"/>
    </source>
</evidence>
<dbReference type="SMART" id="SM00360">
    <property type="entry name" value="RRM"/>
    <property type="match status" value="3"/>
</dbReference>
<reference evidence="6" key="1">
    <citation type="submission" date="2021-02" db="EMBL/GenBank/DDBJ databases">
        <authorList>
            <person name="Nowell W R."/>
        </authorList>
    </citation>
    <scope>NUCLEOTIDE SEQUENCE</scope>
</reference>
<evidence type="ECO:0000313" key="7">
    <source>
        <dbReference type="Proteomes" id="UP000663828"/>
    </source>
</evidence>
<evidence type="ECO:0000256" key="2">
    <source>
        <dbReference type="ARBA" id="ARBA00022884"/>
    </source>
</evidence>
<keyword evidence="2 3" id="KW-0694">RNA-binding</keyword>
<gene>
    <name evidence="5" type="ORF">EDS130_LOCUS35754</name>
    <name evidence="6" type="ORF">XAT740_LOCUS46748</name>
</gene>
<dbReference type="Gene3D" id="3.30.70.330">
    <property type="match status" value="3"/>
</dbReference>
<dbReference type="AlphaFoldDB" id="A0A816A9D1"/>
<dbReference type="OrthoDB" id="266020at2759"/>
<proteinExistence type="predicted"/>
<dbReference type="SUPFAM" id="SSF54928">
    <property type="entry name" value="RNA-binding domain, RBD"/>
    <property type="match status" value="3"/>
</dbReference>
<evidence type="ECO:0000313" key="6">
    <source>
        <dbReference type="EMBL" id="CAF1592704.1"/>
    </source>
</evidence>
<evidence type="ECO:0000256" key="3">
    <source>
        <dbReference type="PROSITE-ProRule" id="PRU00176"/>
    </source>
</evidence>
<keyword evidence="1" id="KW-0677">Repeat</keyword>
<dbReference type="GO" id="GO:1990904">
    <property type="term" value="C:ribonucleoprotein complex"/>
    <property type="evidence" value="ECO:0007669"/>
    <property type="project" value="InterPro"/>
</dbReference>